<dbReference type="NCBIfam" id="NF004747">
    <property type="entry name" value="PRK06078.1"/>
    <property type="match status" value="1"/>
</dbReference>
<dbReference type="PANTHER" id="PTHR10515:SF0">
    <property type="entry name" value="THYMIDINE PHOSPHORYLASE"/>
    <property type="match status" value="1"/>
</dbReference>
<dbReference type="InterPro" id="IPR017459">
    <property type="entry name" value="Glycosyl_Trfase_fam3_N_dom"/>
</dbReference>
<dbReference type="InterPro" id="IPR036566">
    <property type="entry name" value="PYNP-like_C_sf"/>
</dbReference>
<dbReference type="AlphaFoldDB" id="U4KSZ6"/>
<dbReference type="Gene3D" id="3.90.1170.30">
    <property type="entry name" value="Pyrimidine nucleoside phosphorylase-like, C-terminal domain"/>
    <property type="match status" value="1"/>
</dbReference>
<dbReference type="EMBL" id="FO681348">
    <property type="protein sequence ID" value="CCV65804.1"/>
    <property type="molecule type" value="Genomic_DNA"/>
</dbReference>
<dbReference type="InterPro" id="IPR018090">
    <property type="entry name" value="Pyrmidine_PPas_bac/euk"/>
</dbReference>
<dbReference type="SUPFAM" id="SSF54680">
    <property type="entry name" value="Pyrimidine nucleoside phosphorylase C-terminal domain"/>
    <property type="match status" value="1"/>
</dbReference>
<evidence type="ECO:0000256" key="1">
    <source>
        <dbReference type="ARBA" id="ARBA00006915"/>
    </source>
</evidence>
<protein>
    <submittedName>
        <fullName evidence="8">Thymidine phosphorylase</fullName>
        <ecNumber evidence="8">2.4.2.2</ecNumber>
    </submittedName>
</protein>
<dbReference type="HOGENOM" id="CLU_025040_0_1_14"/>
<dbReference type="InterPro" id="IPR000312">
    <property type="entry name" value="Glycosyl_Trfase_fam3"/>
</dbReference>
<evidence type="ECO:0000256" key="2">
    <source>
        <dbReference type="ARBA" id="ARBA00011738"/>
    </source>
</evidence>
<dbReference type="InterPro" id="IPR035902">
    <property type="entry name" value="Nuc_phospho_transferase"/>
</dbReference>
<dbReference type="STRING" id="61635.BN85307830"/>
<comment type="subunit">
    <text evidence="2">Homodimer.</text>
</comment>
<dbReference type="Pfam" id="PF07831">
    <property type="entry name" value="PYNP_C"/>
    <property type="match status" value="1"/>
</dbReference>
<dbReference type="InterPro" id="IPR013102">
    <property type="entry name" value="PYNP_C"/>
</dbReference>
<dbReference type="Gene3D" id="1.20.970.10">
    <property type="entry name" value="Transferase, Pyrimidine Nucleoside Phosphorylase, Chain C"/>
    <property type="match status" value="1"/>
</dbReference>
<dbReference type="InterPro" id="IPR036320">
    <property type="entry name" value="Glycosyl_Trfase_fam3_N_dom_sf"/>
</dbReference>
<evidence type="ECO:0000256" key="4">
    <source>
        <dbReference type="ARBA" id="ARBA00022679"/>
    </source>
</evidence>
<dbReference type="RefSeq" id="WP_030004667.1">
    <property type="nucleotide sequence ID" value="NC_022549.1"/>
</dbReference>
<dbReference type="SUPFAM" id="SSF52418">
    <property type="entry name" value="Nucleoside phosphorylase/phosphoribosyltransferase catalytic domain"/>
    <property type="match status" value="1"/>
</dbReference>
<dbReference type="GO" id="GO:0006206">
    <property type="term" value="P:pyrimidine nucleobase metabolic process"/>
    <property type="evidence" value="ECO:0007669"/>
    <property type="project" value="InterPro"/>
</dbReference>
<accession>U4KSZ6</accession>
<evidence type="ECO:0000256" key="6">
    <source>
        <dbReference type="ARBA" id="ARBA00056338"/>
    </source>
</evidence>
<dbReference type="GO" id="GO:0006213">
    <property type="term" value="P:pyrimidine nucleoside metabolic process"/>
    <property type="evidence" value="ECO:0007669"/>
    <property type="project" value="InterPro"/>
</dbReference>
<dbReference type="GO" id="GO:0009032">
    <property type="term" value="F:thymidine phosphorylase activity"/>
    <property type="evidence" value="ECO:0007669"/>
    <property type="project" value="UniProtKB-EC"/>
</dbReference>
<evidence type="ECO:0000256" key="3">
    <source>
        <dbReference type="ARBA" id="ARBA00022676"/>
    </source>
</evidence>
<comment type="function">
    <text evidence="6">The enzymes which catalyze the reversible phosphorolysis of pyrimidine nucleosides are involved in the degradation of these compounds and in their utilization as carbon and energy sources, or in the rescue of pyrimidine bases for nucleotide synthesis.</text>
</comment>
<dbReference type="KEGG" id="abra:BN85307830"/>
<dbReference type="NCBIfam" id="NF004490">
    <property type="entry name" value="PRK05820.1"/>
    <property type="match status" value="1"/>
</dbReference>
<dbReference type="InterPro" id="IPR000053">
    <property type="entry name" value="Thymidine/pyrmidine_PPase"/>
</dbReference>
<proteinExistence type="inferred from homology"/>
<dbReference type="PIRSF" id="PIRSF000478">
    <property type="entry name" value="TP_PyNP"/>
    <property type="match status" value="1"/>
</dbReference>
<keyword evidence="4 8" id="KW-0808">Transferase</keyword>
<dbReference type="NCBIfam" id="TIGR02644">
    <property type="entry name" value="Y_phosphoryl"/>
    <property type="match status" value="1"/>
</dbReference>
<feature type="domain" description="Pyrimidine nucleoside phosphorylase C-terminal" evidence="7">
    <location>
        <begin position="344"/>
        <end position="417"/>
    </location>
</feature>
<evidence type="ECO:0000313" key="9">
    <source>
        <dbReference type="Proteomes" id="UP000032737"/>
    </source>
</evidence>
<comment type="similarity">
    <text evidence="1">Belongs to the thymidine/pyrimidine-nucleoside phosphorylase family.</text>
</comment>
<name>U4KSZ6_9MOLU</name>
<reference evidence="8 9" key="1">
    <citation type="journal article" date="2013" name="J. Mol. Microbiol. Biotechnol.">
        <title>Analysis of the Complete Genomes of Acholeplasma brassicae , A. palmae and A. laidlawii and Their Comparison to the Obligate Parasites from ' Candidatus Phytoplasma'.</title>
        <authorList>
            <person name="Kube M."/>
            <person name="Siewert C."/>
            <person name="Migdoll A.M."/>
            <person name="Duduk B."/>
            <person name="Holz S."/>
            <person name="Rabus R."/>
            <person name="Seemuller E."/>
            <person name="Mitrovic J."/>
            <person name="Muller I."/>
            <person name="Buttner C."/>
            <person name="Reinhardt R."/>
        </authorList>
    </citation>
    <scope>NUCLEOTIDE SEQUENCE [LARGE SCALE GENOMIC DNA]</scope>
    <source>
        <strain evidence="9">0502</strain>
    </source>
</reference>
<evidence type="ECO:0000259" key="7">
    <source>
        <dbReference type="SMART" id="SM00941"/>
    </source>
</evidence>
<dbReference type="Proteomes" id="UP000032737">
    <property type="component" value="Chromosome"/>
</dbReference>
<evidence type="ECO:0000313" key="8">
    <source>
        <dbReference type="EMBL" id="CCV65804.1"/>
    </source>
</evidence>
<dbReference type="Pfam" id="PF00591">
    <property type="entry name" value="Glycos_transf_3"/>
    <property type="match status" value="1"/>
</dbReference>
<dbReference type="PANTHER" id="PTHR10515">
    <property type="entry name" value="THYMIDINE PHOSPHORYLASE"/>
    <property type="match status" value="1"/>
</dbReference>
<dbReference type="Gene3D" id="3.40.1030.10">
    <property type="entry name" value="Nucleoside phosphorylase/phosphoribosyltransferase catalytic domain"/>
    <property type="match status" value="1"/>
</dbReference>
<dbReference type="SMART" id="SM00941">
    <property type="entry name" value="PYNP_C"/>
    <property type="match status" value="1"/>
</dbReference>
<dbReference type="EC" id="2.4.2.2" evidence="8"/>
<dbReference type="FunFam" id="3.40.1030.10:FF:000003">
    <property type="entry name" value="Pyrimidine-nucleoside phosphorylase"/>
    <property type="match status" value="1"/>
</dbReference>
<organism evidence="8 9">
    <name type="scientific">Acholeplasma brassicae</name>
    <dbReference type="NCBI Taxonomy" id="61635"/>
    <lineage>
        <taxon>Bacteria</taxon>
        <taxon>Bacillati</taxon>
        <taxon>Mycoplasmatota</taxon>
        <taxon>Mollicutes</taxon>
        <taxon>Acholeplasmatales</taxon>
        <taxon>Acholeplasmataceae</taxon>
        <taxon>Acholeplasma</taxon>
    </lineage>
</organism>
<dbReference type="GO" id="GO:0004645">
    <property type="term" value="F:1,4-alpha-oligoglucan phosphorylase activity"/>
    <property type="evidence" value="ECO:0007669"/>
    <property type="project" value="InterPro"/>
</dbReference>
<gene>
    <name evidence="8" type="primary">deoA</name>
    <name evidence="8" type="ORF">BN85307830</name>
</gene>
<keyword evidence="3 8" id="KW-0328">Glycosyltransferase</keyword>
<comment type="catalytic activity">
    <reaction evidence="5">
        <text>thymidine + phosphate = 2-deoxy-alpha-D-ribose 1-phosphate + thymine</text>
        <dbReference type="Rhea" id="RHEA:16037"/>
        <dbReference type="ChEBI" id="CHEBI:17748"/>
        <dbReference type="ChEBI" id="CHEBI:17821"/>
        <dbReference type="ChEBI" id="CHEBI:43474"/>
        <dbReference type="ChEBI" id="CHEBI:57259"/>
        <dbReference type="EC" id="2.4.2.4"/>
    </reaction>
</comment>
<dbReference type="Pfam" id="PF02885">
    <property type="entry name" value="Glycos_trans_3N"/>
    <property type="match status" value="1"/>
</dbReference>
<keyword evidence="9" id="KW-1185">Reference proteome</keyword>
<dbReference type="PROSITE" id="PS00647">
    <property type="entry name" value="THYMID_PHOSPHORYLASE"/>
    <property type="match status" value="1"/>
</dbReference>
<dbReference type="SUPFAM" id="SSF47648">
    <property type="entry name" value="Nucleoside phosphorylase/phosphoribosyltransferase N-terminal domain"/>
    <property type="match status" value="1"/>
</dbReference>
<dbReference type="InterPro" id="IPR017872">
    <property type="entry name" value="Pyrmidine_PPase_CS"/>
</dbReference>
<evidence type="ECO:0000256" key="5">
    <source>
        <dbReference type="ARBA" id="ARBA00048550"/>
    </source>
</evidence>
<dbReference type="GO" id="GO:0005829">
    <property type="term" value="C:cytosol"/>
    <property type="evidence" value="ECO:0007669"/>
    <property type="project" value="TreeGrafter"/>
</dbReference>
<sequence>MRMLDLIAKKRDNKELSKNEIEFIIKSYTNEEVPDYQMSAFLMSVYFNGMTDQESTDLALAMMHSGDVFDLSLIDGIKVDKHSTGGVGDKVTLVLGPLVASCGAKFAKMSGRGLGHTGGTLDKLESIPGYNIVLDEQSFIKQVNEIGVAVIGQSKNITPADKKMYALRDVTGTVRSIPLIASSIMSKKLASGADAICLDVKVGNGAFMSDIEEAKKLAELMVNIGKLAGRKVKAILTNMDEPLGFSVGNSLEVIEAIETLKGNGPKDLETVVLEVGSYLIEDAGIATKDAAMTLLKEKLDNGEAFNKLIELVSAQGGDISFIKDVSKFKKASRIIPLIADKEGFIESMTTIDIGLAAAYLGAGRETVDGQIDPAVGIVFKKKIGDRVMVGDVILEIHANDKGIEDAFNTLKEAIHIGSKKNDVTLIEGVIV</sequence>
<dbReference type="OrthoDB" id="9763887at2"/>